<dbReference type="EC" id="3.1.3.-" evidence="2"/>
<dbReference type="OrthoDB" id="6120213at2"/>
<gene>
    <name evidence="3" type="ORF">IHBHHGIJ_02994</name>
    <name evidence="2" type="ORF">KFEGEMFD_02367</name>
</gene>
<evidence type="ECO:0000256" key="1">
    <source>
        <dbReference type="ARBA" id="ARBA00009589"/>
    </source>
</evidence>
<proteinExistence type="inferred from homology"/>
<keyword evidence="2" id="KW-0378">Hydrolase</keyword>
<reference evidence="4 5" key="1">
    <citation type="submission" date="2019-11" db="EMBL/GenBank/DDBJ databases">
        <authorList>
            <person name="Holert J."/>
        </authorList>
    </citation>
    <scope>NUCLEOTIDE SEQUENCE [LARGE SCALE GENOMIC DNA]</scope>
    <source>
        <strain evidence="2">BC3_2A</strain>
        <strain evidence="3">SB11_1A</strain>
    </source>
</reference>
<dbReference type="PANTHER" id="PTHR16504:SF4">
    <property type="entry name" value="5'(3')-DEOXYRIBONUCLEOTIDASE"/>
    <property type="match status" value="1"/>
</dbReference>
<dbReference type="PANTHER" id="PTHR16504">
    <property type="entry name" value="5'(3')-DEOXYRIBONUCLEOTIDASE"/>
    <property type="match status" value="1"/>
</dbReference>
<dbReference type="AlphaFoldDB" id="A0A5S9PQX1"/>
<dbReference type="InterPro" id="IPR023214">
    <property type="entry name" value="HAD_sf"/>
</dbReference>
<evidence type="ECO:0000313" key="4">
    <source>
        <dbReference type="Proteomes" id="UP000435877"/>
    </source>
</evidence>
<sequence length="155" mass="17794">MTEKKAIVYVDMDHVLCDYATGFARHKAEYPNLAFPQSVPGLYESLDPMPDAIESYMWLHEHSKLDVYVLTAPSIKNPHCYAEKRIWVENHLGMAVVQNLIISPHKHLSKGDYLIDDMPSGKGQDRFDGKLILYGSEEFPNWVSVTKYFKSQIEC</sequence>
<name>A0A5S9PQX1_9GAMM</name>
<dbReference type="RefSeq" id="WP_159269690.1">
    <property type="nucleotide sequence ID" value="NZ_CACSIK010000002.1"/>
</dbReference>
<dbReference type="InterPro" id="IPR036412">
    <property type="entry name" value="HAD-like_sf"/>
</dbReference>
<dbReference type="GO" id="GO:0008253">
    <property type="term" value="F:5'-nucleotidase activity"/>
    <property type="evidence" value="ECO:0007669"/>
    <property type="project" value="InterPro"/>
</dbReference>
<dbReference type="Pfam" id="PF06941">
    <property type="entry name" value="NT5C"/>
    <property type="match status" value="1"/>
</dbReference>
<dbReference type="EMBL" id="CACSIK010000002">
    <property type="protein sequence ID" value="CAA0106833.1"/>
    <property type="molecule type" value="Genomic_DNA"/>
</dbReference>
<evidence type="ECO:0000313" key="3">
    <source>
        <dbReference type="EMBL" id="CAA0106833.1"/>
    </source>
</evidence>
<dbReference type="GO" id="GO:0009223">
    <property type="term" value="P:pyrimidine deoxyribonucleotide catabolic process"/>
    <property type="evidence" value="ECO:0007669"/>
    <property type="project" value="TreeGrafter"/>
</dbReference>
<dbReference type="InterPro" id="IPR010708">
    <property type="entry name" value="5'(3')-deoxyribonucleotidase"/>
</dbReference>
<accession>A0A5S9PQX1</accession>
<comment type="similarity">
    <text evidence="1">Belongs to the 5'(3')-deoxyribonucleotidase family.</text>
</comment>
<organism evidence="2 5">
    <name type="scientific">Zhongshania aliphaticivorans</name>
    <dbReference type="NCBI Taxonomy" id="1470434"/>
    <lineage>
        <taxon>Bacteria</taxon>
        <taxon>Pseudomonadati</taxon>
        <taxon>Pseudomonadota</taxon>
        <taxon>Gammaproteobacteria</taxon>
        <taxon>Cellvibrionales</taxon>
        <taxon>Spongiibacteraceae</taxon>
        <taxon>Zhongshania</taxon>
    </lineage>
</organism>
<dbReference type="SUPFAM" id="SSF56784">
    <property type="entry name" value="HAD-like"/>
    <property type="match status" value="1"/>
</dbReference>
<dbReference type="Proteomes" id="UP000435877">
    <property type="component" value="Unassembled WGS sequence"/>
</dbReference>
<dbReference type="EMBL" id="CACSIM010000003">
    <property type="protein sequence ID" value="CAA0106648.1"/>
    <property type="molecule type" value="Genomic_DNA"/>
</dbReference>
<evidence type="ECO:0000313" key="2">
    <source>
        <dbReference type="EMBL" id="CAA0106648.1"/>
    </source>
</evidence>
<dbReference type="Proteomes" id="UP000439591">
    <property type="component" value="Unassembled WGS sequence"/>
</dbReference>
<protein>
    <submittedName>
        <fullName evidence="2">5'(3')-deoxyribonucleotidase</fullName>
        <ecNumber evidence="2">3.1.3.-</ecNumber>
    </submittedName>
</protein>
<dbReference type="Gene3D" id="3.40.50.1000">
    <property type="entry name" value="HAD superfamily/HAD-like"/>
    <property type="match status" value="1"/>
</dbReference>
<keyword evidence="4" id="KW-1185">Reference proteome</keyword>
<evidence type="ECO:0000313" key="5">
    <source>
        <dbReference type="Proteomes" id="UP000439591"/>
    </source>
</evidence>